<proteinExistence type="predicted"/>
<evidence type="ECO:0000256" key="1">
    <source>
        <dbReference type="SAM" id="MobiDB-lite"/>
    </source>
</evidence>
<dbReference type="EMBL" id="CAJPIJ010000184">
    <property type="protein sequence ID" value="CAG2006183.1"/>
    <property type="molecule type" value="Genomic_DNA"/>
</dbReference>
<evidence type="ECO:0000313" key="4">
    <source>
        <dbReference type="EMBL" id="VIO53355.1"/>
    </source>
</evidence>
<reference evidence="4" key="1">
    <citation type="submission" date="2019-04" db="EMBL/GenBank/DDBJ databases">
        <authorList>
            <person name="Melise S."/>
            <person name="Noan J."/>
            <person name="Okalmin O."/>
        </authorList>
    </citation>
    <scope>NUCLEOTIDE SEQUENCE</scope>
    <source>
        <strain evidence="4">FN9</strain>
    </source>
</reference>
<dbReference type="SUPFAM" id="SSF56112">
    <property type="entry name" value="Protein kinase-like (PK-like)"/>
    <property type="match status" value="1"/>
</dbReference>
<dbReference type="Proteomes" id="UP000746612">
    <property type="component" value="Unassembled WGS sequence"/>
</dbReference>
<name>A0A2H3GRM0_GIBZA</name>
<sequence>MMNPARAQMLARASPDDTRNPTPLPEVNDEEGWDLGPLRSGSNCSALGDRSRRISRSSQQPEDSRVASARRPDAGLSRLRENINSNTSSLPKRPLSDVVKHEDCDREKKPKLNTTKYYTDVQTLGRAPHPDADTRYLASLLQNRTLLLTLQGLPRKNSDPPKPKTYEFRISQAGLAQHEKLSLIAHTRALPLFSPESATSSNDGSISQTIVGELLEDLWPSLSKHEKYQYARQLRNLLVKLRCNGRVPAGSAFGSAHSGPYGLILDRHQSHTYFAVREDPNQQQFMALLMSTLYSSVPTHVSKALLTQFRRDYASVLTHGNLCPRNIVVSNNTIVWILGWDCAGHYPVWWEYARFFEARTTEENSDWYEYADEIFADEYPAELAAYQGIARCQQP</sequence>
<protein>
    <recommendedName>
        <fullName evidence="2">Aminoglycoside phosphotransferase domain-containing protein</fullName>
    </recommendedName>
</protein>
<gene>
    <name evidence="4" type="ORF">FUG_LOCUS72952</name>
    <name evidence="3" type="ORF">MDCFG202_LOCUS518590</name>
</gene>
<reference evidence="3" key="2">
    <citation type="submission" date="2021-03" db="EMBL/GenBank/DDBJ databases">
        <authorList>
            <person name="Alouane T."/>
            <person name="Langin T."/>
            <person name="Bonhomme L."/>
        </authorList>
    </citation>
    <scope>NUCLEOTIDE SEQUENCE</scope>
    <source>
        <strain evidence="3">MDC_Fg202</strain>
    </source>
</reference>
<feature type="compositionally biased region" description="Basic and acidic residues" evidence="1">
    <location>
        <begin position="94"/>
        <end position="106"/>
    </location>
</feature>
<dbReference type="InterPro" id="IPR002575">
    <property type="entry name" value="Aminoglycoside_PTrfase"/>
</dbReference>
<dbReference type="InterPro" id="IPR051678">
    <property type="entry name" value="AGP_Transferase"/>
</dbReference>
<dbReference type="OrthoDB" id="4177236at2759"/>
<dbReference type="AlphaFoldDB" id="A0A2H3GRM0"/>
<evidence type="ECO:0000313" key="5">
    <source>
        <dbReference type="Proteomes" id="UP000746612"/>
    </source>
</evidence>
<dbReference type="InterPro" id="IPR011009">
    <property type="entry name" value="Kinase-like_dom_sf"/>
</dbReference>
<evidence type="ECO:0000259" key="2">
    <source>
        <dbReference type="Pfam" id="PF01636"/>
    </source>
</evidence>
<dbReference type="Pfam" id="PF01636">
    <property type="entry name" value="APH"/>
    <property type="match status" value="1"/>
</dbReference>
<dbReference type="PANTHER" id="PTHR21310">
    <property type="entry name" value="AMINOGLYCOSIDE PHOSPHOTRANSFERASE-RELATED-RELATED"/>
    <property type="match status" value="1"/>
</dbReference>
<dbReference type="EMBL" id="CAAKMV010000055">
    <property type="protein sequence ID" value="VIO53355.1"/>
    <property type="molecule type" value="Genomic_DNA"/>
</dbReference>
<feature type="region of interest" description="Disordered" evidence="1">
    <location>
        <begin position="1"/>
        <end position="106"/>
    </location>
</feature>
<organism evidence="3 5">
    <name type="scientific">Gibberella zeae</name>
    <name type="common">Wheat head blight fungus</name>
    <name type="synonym">Fusarium graminearum</name>
    <dbReference type="NCBI Taxonomy" id="5518"/>
    <lineage>
        <taxon>Eukaryota</taxon>
        <taxon>Fungi</taxon>
        <taxon>Dikarya</taxon>
        <taxon>Ascomycota</taxon>
        <taxon>Pezizomycotina</taxon>
        <taxon>Sordariomycetes</taxon>
        <taxon>Hypocreomycetidae</taxon>
        <taxon>Hypocreales</taxon>
        <taxon>Nectriaceae</taxon>
        <taxon>Fusarium</taxon>
    </lineage>
</organism>
<accession>A0A2H3GRM0</accession>
<dbReference type="PANTHER" id="PTHR21310:SF58">
    <property type="entry name" value="AMINOGLYCOSIDE PHOSPHOTRANSFERASE DOMAIN-CONTAINING PROTEIN"/>
    <property type="match status" value="1"/>
</dbReference>
<feature type="compositionally biased region" description="Basic and acidic residues" evidence="1">
    <location>
        <begin position="62"/>
        <end position="81"/>
    </location>
</feature>
<feature type="domain" description="Aminoglycoside phosphotransferase" evidence="2">
    <location>
        <begin position="221"/>
        <end position="379"/>
    </location>
</feature>
<evidence type="ECO:0000313" key="3">
    <source>
        <dbReference type="EMBL" id="CAG2006183.1"/>
    </source>
</evidence>
<dbReference type="OMA" id="YQGIARC"/>